<dbReference type="PRINTS" id="PR00812">
    <property type="entry name" value="BCTERIALGSPF"/>
</dbReference>
<protein>
    <submittedName>
        <fullName evidence="11">Type IV pilus assembly protein PilC</fullName>
    </submittedName>
</protein>
<evidence type="ECO:0000256" key="7">
    <source>
        <dbReference type="ARBA" id="ARBA00023136"/>
    </source>
</evidence>
<comment type="similarity">
    <text evidence="2 8">Belongs to the GSP F family.</text>
</comment>
<evidence type="ECO:0000256" key="1">
    <source>
        <dbReference type="ARBA" id="ARBA00004651"/>
    </source>
</evidence>
<feature type="transmembrane region" description="Helical" evidence="9">
    <location>
        <begin position="355"/>
        <end position="383"/>
    </location>
</feature>
<dbReference type="EMBL" id="JBEPMA010000001">
    <property type="protein sequence ID" value="MET3616552.1"/>
    <property type="molecule type" value="Genomic_DNA"/>
</dbReference>
<dbReference type="InterPro" id="IPR042094">
    <property type="entry name" value="T2SS_GspF_sf"/>
</dbReference>
<evidence type="ECO:0000259" key="10">
    <source>
        <dbReference type="Pfam" id="PF00482"/>
    </source>
</evidence>
<dbReference type="Proteomes" id="UP001549162">
    <property type="component" value="Unassembled WGS sequence"/>
</dbReference>
<comment type="caution">
    <text evidence="11">The sequence shown here is derived from an EMBL/GenBank/DDBJ whole genome shotgun (WGS) entry which is preliminary data.</text>
</comment>
<name>A0ABV2J704_9FIRM</name>
<evidence type="ECO:0000313" key="11">
    <source>
        <dbReference type="EMBL" id="MET3616552.1"/>
    </source>
</evidence>
<feature type="domain" description="Type II secretion system protein GspF" evidence="10">
    <location>
        <begin position="260"/>
        <end position="381"/>
    </location>
</feature>
<keyword evidence="6 9" id="KW-1133">Transmembrane helix</keyword>
<dbReference type="Gene3D" id="1.20.81.30">
    <property type="entry name" value="Type II secretion system (T2SS), domain F"/>
    <property type="match status" value="2"/>
</dbReference>
<dbReference type="Pfam" id="PF00482">
    <property type="entry name" value="T2SSF"/>
    <property type="match status" value="2"/>
</dbReference>
<dbReference type="PANTHER" id="PTHR30012">
    <property type="entry name" value="GENERAL SECRETION PATHWAY PROTEIN"/>
    <property type="match status" value="1"/>
</dbReference>
<evidence type="ECO:0000256" key="2">
    <source>
        <dbReference type="ARBA" id="ARBA00005745"/>
    </source>
</evidence>
<reference evidence="11 12" key="1">
    <citation type="submission" date="2024-06" db="EMBL/GenBank/DDBJ databases">
        <title>Genomic Encyclopedia of Type Strains, Phase IV (KMG-IV): sequencing the most valuable type-strain genomes for metagenomic binning, comparative biology and taxonomic classification.</title>
        <authorList>
            <person name="Goeker M."/>
        </authorList>
    </citation>
    <scope>NUCLEOTIDE SEQUENCE [LARGE SCALE GENOMIC DNA]</scope>
    <source>
        <strain evidence="11 12">DSM 21460</strain>
    </source>
</reference>
<feature type="transmembrane region" description="Helical" evidence="9">
    <location>
        <begin position="215"/>
        <end position="233"/>
    </location>
</feature>
<proteinExistence type="inferred from homology"/>
<comment type="subcellular location">
    <subcellularLocation>
        <location evidence="1 8">Cell membrane</location>
        <topology evidence="1 8">Multi-pass membrane protein</topology>
    </subcellularLocation>
</comment>
<dbReference type="PROSITE" id="PS00874">
    <property type="entry name" value="T2SP_F"/>
    <property type="match status" value="1"/>
</dbReference>
<evidence type="ECO:0000256" key="9">
    <source>
        <dbReference type="SAM" id="Phobius"/>
    </source>
</evidence>
<feature type="transmembrane region" description="Helical" evidence="9">
    <location>
        <begin position="158"/>
        <end position="180"/>
    </location>
</feature>
<keyword evidence="5 8" id="KW-0812">Transmembrane</keyword>
<dbReference type="InterPro" id="IPR001992">
    <property type="entry name" value="T2SS_GspF/T4SS_PilC_CS"/>
</dbReference>
<keyword evidence="4" id="KW-1003">Cell membrane</keyword>
<evidence type="ECO:0000256" key="4">
    <source>
        <dbReference type="ARBA" id="ARBA00022475"/>
    </source>
</evidence>
<organism evidence="11 12">
    <name type="scientific">Peptoniphilus olsenii</name>
    <dbReference type="NCBI Taxonomy" id="411570"/>
    <lineage>
        <taxon>Bacteria</taxon>
        <taxon>Bacillati</taxon>
        <taxon>Bacillota</taxon>
        <taxon>Tissierellia</taxon>
        <taxon>Tissierellales</taxon>
        <taxon>Peptoniphilaceae</taxon>
        <taxon>Peptoniphilus</taxon>
    </lineage>
</organism>
<sequence>MIFDYKVFKNKEISIGKIEADNKEIAIKNLKEQGLEPIKVEESITDSNKTTFTKCFKNDELYILFKELSLLLDSGLNIEKAIDILSEQFKKNKYIALNKISIGLRKGLNLSDAMEETHAFPIFVTSLVYVGENTSSLRDVFSNLAVFYKKNNEIKSKIINALAYPIILLITTVLVVNFLVSNVIPGFQEIFENSGTQLPLITSIIVNISRFLKEYNLFILILLFCFFAILLYINKKNPKITHNLWIKNKFYMLVKCLYFSFNMNILLTSGLTIDRSLLIIYQTENNIILKEKYIWIIENLKKGNSLWDSFKEINIFPKILVSLIKVGEESSNLQNSFKISSEFYSERLNIMSKKFLNILGPILIIILSFIIGVIVLAIALPIFDMVNQF</sequence>
<dbReference type="RefSeq" id="WP_354366559.1">
    <property type="nucleotide sequence ID" value="NZ_JBEPMA010000001.1"/>
</dbReference>
<dbReference type="InterPro" id="IPR003004">
    <property type="entry name" value="GspF/PilC"/>
</dbReference>
<keyword evidence="3 8" id="KW-0813">Transport</keyword>
<evidence type="ECO:0000256" key="8">
    <source>
        <dbReference type="RuleBase" id="RU003923"/>
    </source>
</evidence>
<evidence type="ECO:0000256" key="5">
    <source>
        <dbReference type="ARBA" id="ARBA00022692"/>
    </source>
</evidence>
<accession>A0ABV2J704</accession>
<keyword evidence="12" id="KW-1185">Reference proteome</keyword>
<dbReference type="InterPro" id="IPR018076">
    <property type="entry name" value="T2SS_GspF_dom"/>
</dbReference>
<dbReference type="PANTHER" id="PTHR30012:SF0">
    <property type="entry name" value="TYPE II SECRETION SYSTEM PROTEIN F-RELATED"/>
    <property type="match status" value="1"/>
</dbReference>
<keyword evidence="7 9" id="KW-0472">Membrane</keyword>
<gene>
    <name evidence="11" type="ORF">ABID14_000172</name>
</gene>
<evidence type="ECO:0000313" key="12">
    <source>
        <dbReference type="Proteomes" id="UP001549162"/>
    </source>
</evidence>
<evidence type="ECO:0000256" key="6">
    <source>
        <dbReference type="ARBA" id="ARBA00022989"/>
    </source>
</evidence>
<evidence type="ECO:0000256" key="3">
    <source>
        <dbReference type="ARBA" id="ARBA00022448"/>
    </source>
</evidence>
<feature type="domain" description="Type II secretion system protein GspF" evidence="10">
    <location>
        <begin position="66"/>
        <end position="185"/>
    </location>
</feature>